<gene>
    <name evidence="1" type="ORF">SAMN04489732_12980</name>
</gene>
<reference evidence="1 2" key="1">
    <citation type="submission" date="2016-10" db="EMBL/GenBank/DDBJ databases">
        <authorList>
            <person name="de Groot N.N."/>
        </authorList>
    </citation>
    <scope>NUCLEOTIDE SEQUENCE [LARGE SCALE GENOMIC DNA]</scope>
    <source>
        <strain evidence="1 2">DSM 44993</strain>
    </source>
</reference>
<keyword evidence="2" id="KW-1185">Reference proteome</keyword>
<protein>
    <submittedName>
        <fullName evidence="1">Uncharacterized protein</fullName>
    </submittedName>
</protein>
<evidence type="ECO:0000313" key="2">
    <source>
        <dbReference type="Proteomes" id="UP000198582"/>
    </source>
</evidence>
<accession>A0A1H8YN78</accession>
<proteinExistence type="predicted"/>
<sequence length="46" mass="5120">MTNMRERGTQRQYLAAAIAVVCPSNDHRKTFSWKEQDLLSGAGSPP</sequence>
<name>A0A1H8YN78_9PSEU</name>
<dbReference type="AlphaFoldDB" id="A0A1H8YN78"/>
<evidence type="ECO:0000313" key="1">
    <source>
        <dbReference type="EMBL" id="SEP53655.1"/>
    </source>
</evidence>
<organism evidence="1 2">
    <name type="scientific">Amycolatopsis saalfeldensis</name>
    <dbReference type="NCBI Taxonomy" id="394193"/>
    <lineage>
        <taxon>Bacteria</taxon>
        <taxon>Bacillati</taxon>
        <taxon>Actinomycetota</taxon>
        <taxon>Actinomycetes</taxon>
        <taxon>Pseudonocardiales</taxon>
        <taxon>Pseudonocardiaceae</taxon>
        <taxon>Amycolatopsis</taxon>
    </lineage>
</organism>
<dbReference type="RefSeq" id="WP_177231782.1">
    <property type="nucleotide sequence ID" value="NZ_FOEF01000029.1"/>
</dbReference>
<dbReference type="Proteomes" id="UP000198582">
    <property type="component" value="Unassembled WGS sequence"/>
</dbReference>
<dbReference type="EMBL" id="FOEF01000029">
    <property type="protein sequence ID" value="SEP53655.1"/>
    <property type="molecule type" value="Genomic_DNA"/>
</dbReference>